<evidence type="ECO:0000313" key="3">
    <source>
        <dbReference type="Proteomes" id="UP000217726"/>
    </source>
</evidence>
<accession>A0A285G0B1</accession>
<gene>
    <name evidence="2" type="ORF">C7960_1773</name>
    <name evidence="1" type="ORF">SAMN06295989_10657</name>
</gene>
<reference evidence="1" key="1">
    <citation type="submission" date="2017-09" db="EMBL/GenBank/DDBJ databases">
        <authorList>
            <person name="Ehlers B."/>
            <person name="Leendertz F.H."/>
        </authorList>
    </citation>
    <scope>NUCLEOTIDE SEQUENCE [LARGE SCALE GENOMIC DNA]</scope>
    <source>
        <strain evidence="1">WG-1MB</strain>
    </source>
</reference>
<name>A0A285G0B1_9EURY</name>
<dbReference type="AlphaFoldDB" id="A0A285G0B1"/>
<reference evidence="2 4" key="3">
    <citation type="submission" date="2019-03" db="EMBL/GenBank/DDBJ databases">
        <title>Subsurface microbial communities from deep shales in Ohio and West Virginia, USA.</title>
        <authorList>
            <person name="Wrighton K."/>
        </authorList>
    </citation>
    <scope>NUCLEOTIDE SEQUENCE [LARGE SCALE GENOMIC DNA]</scope>
    <source>
        <strain evidence="2 4">WG1_MB</strain>
    </source>
</reference>
<dbReference type="EMBL" id="OBDR01000006">
    <property type="protein sequence ID" value="SNY16763.1"/>
    <property type="molecule type" value="Genomic_DNA"/>
</dbReference>
<organism evidence="1 3">
    <name type="scientific">Methanohalophilus euhalobius</name>
    <dbReference type="NCBI Taxonomy" id="51203"/>
    <lineage>
        <taxon>Archaea</taxon>
        <taxon>Methanobacteriati</taxon>
        <taxon>Methanobacteriota</taxon>
        <taxon>Stenosarchaea group</taxon>
        <taxon>Methanomicrobia</taxon>
        <taxon>Methanosarcinales</taxon>
        <taxon>Methanosarcinaceae</taxon>
        <taxon>Methanohalophilus</taxon>
    </lineage>
</organism>
<keyword evidence="3" id="KW-1185">Reference proteome</keyword>
<sequence>MELNEKMYYACSLCSTEDKVVWHRPKTKIWQEHRRYIDLDQTNSETPQYFWCLKHNRAHSLKRECLKYKATITFNGNEGNRDCNTKQLSHNDTLDEIRKTVTEKSNQLDWKKVIGSNSLPYPCTRESRLILPDIIYCQRDPGTNSRYSITNIIEFETKTPPEIIIDKVKRFDKSFEEMKRKNYQGDILPRIIFLYDAETEVSLRQIQKMLDGIDYKHLESVCIGYYDTKDNWYNKYFSNI</sequence>
<dbReference type="EMBL" id="SMMS01000001">
    <property type="protein sequence ID" value="TCL12511.1"/>
    <property type="molecule type" value="Genomic_DNA"/>
</dbReference>
<dbReference type="RefSeq" id="WP_096712452.1">
    <property type="nucleotide sequence ID" value="NZ_OBDR01000006.1"/>
</dbReference>
<protein>
    <submittedName>
        <fullName evidence="1">Uncharacterized protein</fullName>
    </submittedName>
</protein>
<dbReference type="OrthoDB" id="141397at2157"/>
<evidence type="ECO:0000313" key="4">
    <source>
        <dbReference type="Proteomes" id="UP000295404"/>
    </source>
</evidence>
<dbReference type="Proteomes" id="UP000295404">
    <property type="component" value="Unassembled WGS sequence"/>
</dbReference>
<dbReference type="Proteomes" id="UP000217726">
    <property type="component" value="Unassembled WGS sequence"/>
</dbReference>
<reference evidence="3" key="2">
    <citation type="submission" date="2017-09" db="EMBL/GenBank/DDBJ databases">
        <authorList>
            <person name="Varghese N."/>
            <person name="Submissions S."/>
        </authorList>
    </citation>
    <scope>NUCLEOTIDE SEQUENCE [LARGE SCALE GENOMIC DNA]</scope>
    <source>
        <strain evidence="3">WG-1MB</strain>
    </source>
</reference>
<evidence type="ECO:0000313" key="2">
    <source>
        <dbReference type="EMBL" id="TCL12511.1"/>
    </source>
</evidence>
<evidence type="ECO:0000313" key="1">
    <source>
        <dbReference type="EMBL" id="SNY16763.1"/>
    </source>
</evidence>
<proteinExistence type="predicted"/>